<evidence type="ECO:0000313" key="2">
    <source>
        <dbReference type="Proteomes" id="UP001337655"/>
    </source>
</evidence>
<protein>
    <submittedName>
        <fullName evidence="1">Uncharacterized protein</fullName>
    </submittedName>
</protein>
<keyword evidence="2" id="KW-1185">Reference proteome</keyword>
<comment type="caution">
    <text evidence="1">The sequence shown here is derived from an EMBL/GenBank/DDBJ whole genome shotgun (WGS) entry which is preliminary data.</text>
</comment>
<reference evidence="1 2" key="1">
    <citation type="submission" date="2023-08" db="EMBL/GenBank/DDBJ databases">
        <title>Black Yeasts Isolated from many extreme environments.</title>
        <authorList>
            <person name="Coleine C."/>
            <person name="Stajich J.E."/>
            <person name="Selbmann L."/>
        </authorList>
    </citation>
    <scope>NUCLEOTIDE SEQUENCE [LARGE SCALE GENOMIC DNA]</scope>
    <source>
        <strain evidence="1 2">CCFEE 5935</strain>
    </source>
</reference>
<dbReference type="Proteomes" id="UP001337655">
    <property type="component" value="Unassembled WGS sequence"/>
</dbReference>
<evidence type="ECO:0000313" key="1">
    <source>
        <dbReference type="EMBL" id="KAK5168805.1"/>
    </source>
</evidence>
<dbReference type="EMBL" id="JAVRRT010000009">
    <property type="protein sequence ID" value="KAK5168805.1"/>
    <property type="molecule type" value="Genomic_DNA"/>
</dbReference>
<dbReference type="AlphaFoldDB" id="A0AAV9PB89"/>
<dbReference type="GeneID" id="89927454"/>
<sequence>MLRLGDARFEPFHHSRVPPNLAKVTRSYHQPHVFQSGIEIDYDVLHEPNLECITNPAMAFLEHKLAQPEFGGLTMEEVHQLASLVRVAPSPDATHPPLE</sequence>
<dbReference type="RefSeq" id="XP_064658271.1">
    <property type="nucleotide sequence ID" value="XM_064803356.1"/>
</dbReference>
<organism evidence="1 2">
    <name type="scientific">Saxophila tyrrhenica</name>
    <dbReference type="NCBI Taxonomy" id="1690608"/>
    <lineage>
        <taxon>Eukaryota</taxon>
        <taxon>Fungi</taxon>
        <taxon>Dikarya</taxon>
        <taxon>Ascomycota</taxon>
        <taxon>Pezizomycotina</taxon>
        <taxon>Dothideomycetes</taxon>
        <taxon>Dothideomycetidae</taxon>
        <taxon>Mycosphaerellales</taxon>
        <taxon>Extremaceae</taxon>
        <taxon>Saxophila</taxon>
    </lineage>
</organism>
<accession>A0AAV9PB89</accession>
<proteinExistence type="predicted"/>
<name>A0AAV9PB89_9PEZI</name>
<gene>
    <name evidence="1" type="ORF">LTR77_006114</name>
</gene>